<dbReference type="KEGG" id="lbt:AYR52_05450"/>
<organism evidence="2 3">
    <name type="scientific">Loigolactobacillus backii</name>
    <dbReference type="NCBI Taxonomy" id="375175"/>
    <lineage>
        <taxon>Bacteria</taxon>
        <taxon>Bacillati</taxon>
        <taxon>Bacillota</taxon>
        <taxon>Bacilli</taxon>
        <taxon>Lactobacillales</taxon>
        <taxon>Lactobacillaceae</taxon>
        <taxon>Loigolactobacillus</taxon>
    </lineage>
</organism>
<feature type="transmembrane region" description="Helical" evidence="1">
    <location>
        <begin position="90"/>
        <end position="111"/>
    </location>
</feature>
<name>A0A192H452_9LACO</name>
<dbReference type="EMBL" id="CP014873">
    <property type="protein sequence ID" value="ANK63150.1"/>
    <property type="molecule type" value="Genomic_DNA"/>
</dbReference>
<evidence type="ECO:0000256" key="1">
    <source>
        <dbReference type="SAM" id="Phobius"/>
    </source>
</evidence>
<feature type="transmembrane region" description="Helical" evidence="1">
    <location>
        <begin position="6"/>
        <end position="25"/>
    </location>
</feature>
<accession>A0A192H452</accession>
<evidence type="ECO:0000313" key="3">
    <source>
        <dbReference type="Proteomes" id="UP000078582"/>
    </source>
</evidence>
<dbReference type="Pfam" id="PF11877">
    <property type="entry name" value="DUF3397"/>
    <property type="match status" value="1"/>
</dbReference>
<dbReference type="GeneID" id="42982683"/>
<sequence>MMVTIIFLILPEVVLILGLVVHHLLPRVRINPIDLMTPFLLIACDRAIKLQLNYTATSLIVILVMLVGIFAAIFLAIQRGEIIYRTFFKLWWRLVFILGFIGYLGCLLLFLR</sequence>
<keyword evidence="1" id="KW-0472">Membrane</keyword>
<dbReference type="OrthoDB" id="2299708at2"/>
<protein>
    <recommendedName>
        <fullName evidence="4">DUF3397 domain-containing protein</fullName>
    </recommendedName>
</protein>
<evidence type="ECO:0000313" key="2">
    <source>
        <dbReference type="EMBL" id="ANK63150.1"/>
    </source>
</evidence>
<keyword evidence="1" id="KW-0812">Transmembrane</keyword>
<keyword evidence="1" id="KW-1133">Transmembrane helix</keyword>
<dbReference type="STRING" id="375175.AYR53_10475"/>
<dbReference type="RefSeq" id="WP_082918505.1">
    <property type="nucleotide sequence ID" value="NZ_CP014623.1"/>
</dbReference>
<keyword evidence="3" id="KW-1185">Reference proteome</keyword>
<dbReference type="Proteomes" id="UP000078582">
    <property type="component" value="Chromosome"/>
</dbReference>
<feature type="transmembrane region" description="Helical" evidence="1">
    <location>
        <begin position="56"/>
        <end position="78"/>
    </location>
</feature>
<proteinExistence type="predicted"/>
<evidence type="ECO:0008006" key="4">
    <source>
        <dbReference type="Google" id="ProtNLM"/>
    </source>
</evidence>
<dbReference type="InterPro" id="IPR024515">
    <property type="entry name" value="DUF3397"/>
</dbReference>
<gene>
    <name evidence="2" type="ORF">AYR53_10475</name>
</gene>
<dbReference type="AlphaFoldDB" id="A0A192H452"/>
<reference evidence="2 3" key="1">
    <citation type="submission" date="2016-03" db="EMBL/GenBank/DDBJ databases">
        <title>Pediococcus and Lactobacillus from brewery environment - whole genome sequencing and assembly.</title>
        <authorList>
            <person name="Behr J."/>
            <person name="Geissler A.J."/>
            <person name="Vogel R.F."/>
        </authorList>
    </citation>
    <scope>NUCLEOTIDE SEQUENCE [LARGE SCALE GENOMIC DNA]</scope>
    <source>
        <strain evidence="2 3">TMW 1.1989</strain>
    </source>
</reference>